<keyword evidence="4" id="KW-1185">Reference proteome</keyword>
<sequence length="134" mass="13779">MSTTMSIASSSSSGSAPAAASNTMAGTDAGPGALLLVPLTTSTPAPIPALSSSILLSQYTAAGAADPSMAALSYVQSEKQSLHNKNEQLWKLIERQRTGYNQLVAELERARKERDGYRAQLKAVVGGGAEIAAA</sequence>
<evidence type="ECO:0000256" key="1">
    <source>
        <dbReference type="SAM" id="Coils"/>
    </source>
</evidence>
<evidence type="ECO:0000313" key="4">
    <source>
        <dbReference type="Proteomes" id="UP000613580"/>
    </source>
</evidence>
<dbReference type="AlphaFoldDB" id="A0A8H6WHZ1"/>
<feature type="compositionally biased region" description="Low complexity" evidence="2">
    <location>
        <begin position="1"/>
        <end position="21"/>
    </location>
</feature>
<organism evidence="3 4">
    <name type="scientific">Mycena chlorophos</name>
    <name type="common">Agaric fungus</name>
    <name type="synonym">Agaricus chlorophos</name>
    <dbReference type="NCBI Taxonomy" id="658473"/>
    <lineage>
        <taxon>Eukaryota</taxon>
        <taxon>Fungi</taxon>
        <taxon>Dikarya</taxon>
        <taxon>Basidiomycota</taxon>
        <taxon>Agaricomycotina</taxon>
        <taxon>Agaricomycetes</taxon>
        <taxon>Agaricomycetidae</taxon>
        <taxon>Agaricales</taxon>
        <taxon>Marasmiineae</taxon>
        <taxon>Mycenaceae</taxon>
        <taxon>Mycena</taxon>
    </lineage>
</organism>
<feature type="coiled-coil region" evidence="1">
    <location>
        <begin position="93"/>
        <end position="120"/>
    </location>
</feature>
<gene>
    <name evidence="3" type="ORF">HMN09_00343500</name>
</gene>
<dbReference type="Proteomes" id="UP000613580">
    <property type="component" value="Unassembled WGS sequence"/>
</dbReference>
<name>A0A8H6WHZ1_MYCCL</name>
<accession>A0A8H6WHZ1</accession>
<protein>
    <submittedName>
        <fullName evidence="3">Uncharacterized protein</fullName>
    </submittedName>
</protein>
<reference evidence="3" key="1">
    <citation type="submission" date="2020-05" db="EMBL/GenBank/DDBJ databases">
        <title>Mycena genomes resolve the evolution of fungal bioluminescence.</title>
        <authorList>
            <person name="Tsai I.J."/>
        </authorList>
    </citation>
    <scope>NUCLEOTIDE SEQUENCE</scope>
    <source>
        <strain evidence="3">110903Hualien_Pintung</strain>
    </source>
</reference>
<proteinExistence type="predicted"/>
<feature type="region of interest" description="Disordered" evidence="2">
    <location>
        <begin position="1"/>
        <end position="24"/>
    </location>
</feature>
<evidence type="ECO:0000256" key="2">
    <source>
        <dbReference type="SAM" id="MobiDB-lite"/>
    </source>
</evidence>
<evidence type="ECO:0000313" key="3">
    <source>
        <dbReference type="EMBL" id="KAF7318347.1"/>
    </source>
</evidence>
<dbReference type="EMBL" id="JACAZE010000004">
    <property type="protein sequence ID" value="KAF7318347.1"/>
    <property type="molecule type" value="Genomic_DNA"/>
</dbReference>
<dbReference type="OrthoDB" id="2874176at2759"/>
<keyword evidence="1" id="KW-0175">Coiled coil</keyword>
<comment type="caution">
    <text evidence="3">The sequence shown here is derived from an EMBL/GenBank/DDBJ whole genome shotgun (WGS) entry which is preliminary data.</text>
</comment>